<sequence length="763" mass="85150">MARTKGNHANFRTPSPSPSPPRSPSPPSPPSSPTNHPPISPESSEQTPPQTITHTSPLNKPKIQNPKTIEEPSSKTSPTKLSLPEKVDPLNFILPPLFQATAPNLNQTPPHLKTKKANSAPSLRRRSSRLLSARGTKKTGEIDNTIHEISDSDGENAYSSHQPNPNSSLQKTAPLPENPETTNQPTNRENKSLQNQDDFVEVEPIAASDKLPSQIETPKEIPKSPSKQEEKEEVPAAQERSLGSSRTRNKGKRKLTVDSEPSPIKQSVSKRGKTHNLSVSRSKFIPLIDPDLTKNFFDKWSSRPVGVGRYFDFQKLEDAEIFVKQYPDALGWVPFLQIREKYYPEAVQAFYCMAECYPEKNVIISHIKGVKVEISLETISKLLNIPLEGPAVFGDDWYDILHLDRNAVFDTIYKPNATDLSCSNLLHIPQILANMCHNSFLPKSGTFNHISHNDILLIYHMFTGKQINLPFIILKNMMMAANSTIKTGTVPYGMALSKIFRLLEIPLHDEISSFKISTFGPKNVHQMKTKPDSFITPVIDQSQSHGLKRKSPISIEHLLNCLQNETTTHRECSPVSQEHAKLLDNFAKNPILPKFQNMNEMKSFFEEAAPANKLSVAAPIFVSPPRQNYSALFRSESIDKFFADPPFYDSSVPLQSASPSFNVLTGASLPPSMNEHPPKRSKTEKNIRRIRKDILKMFESLHGIMNHIVYDSMERTLLRQWYTSLAAKWGVDAPMANPFPPPPAIPMPVPSASSSSDASSPSS</sequence>
<dbReference type="EMBL" id="CM001219">
    <property type="protein sequence ID" value="KEH35901.1"/>
    <property type="molecule type" value="Genomic_DNA"/>
</dbReference>
<dbReference type="Pfam" id="PF20167">
    <property type="entry name" value="Transposase_32"/>
    <property type="match status" value="1"/>
</dbReference>
<feature type="compositionally biased region" description="Basic and acidic residues" evidence="1">
    <location>
        <begin position="138"/>
        <end position="150"/>
    </location>
</feature>
<feature type="region of interest" description="Disordered" evidence="1">
    <location>
        <begin position="739"/>
        <end position="763"/>
    </location>
</feature>
<feature type="compositionally biased region" description="Pro residues" evidence="1">
    <location>
        <begin position="15"/>
        <end position="40"/>
    </location>
</feature>
<feature type="compositionally biased region" description="Low complexity" evidence="1">
    <location>
        <begin position="750"/>
        <end position="763"/>
    </location>
</feature>
<reference evidence="3 5" key="1">
    <citation type="journal article" date="2011" name="Nature">
        <title>The Medicago genome provides insight into the evolution of rhizobial symbioses.</title>
        <authorList>
            <person name="Young N.D."/>
            <person name="Debelle F."/>
            <person name="Oldroyd G.E."/>
            <person name="Geurts R."/>
            <person name="Cannon S.B."/>
            <person name="Udvardi M.K."/>
            <person name="Benedito V.A."/>
            <person name="Mayer K.F."/>
            <person name="Gouzy J."/>
            <person name="Schoof H."/>
            <person name="Van de Peer Y."/>
            <person name="Proost S."/>
            <person name="Cook D.R."/>
            <person name="Meyers B.C."/>
            <person name="Spannagl M."/>
            <person name="Cheung F."/>
            <person name="De Mita S."/>
            <person name="Krishnakumar V."/>
            <person name="Gundlach H."/>
            <person name="Zhou S."/>
            <person name="Mudge J."/>
            <person name="Bharti A.K."/>
            <person name="Murray J.D."/>
            <person name="Naoumkina M.A."/>
            <person name="Rosen B."/>
            <person name="Silverstein K.A."/>
            <person name="Tang H."/>
            <person name="Rombauts S."/>
            <person name="Zhao P.X."/>
            <person name="Zhou P."/>
            <person name="Barbe V."/>
            <person name="Bardou P."/>
            <person name="Bechner M."/>
            <person name="Bellec A."/>
            <person name="Berger A."/>
            <person name="Berges H."/>
            <person name="Bidwell S."/>
            <person name="Bisseling T."/>
            <person name="Choisne N."/>
            <person name="Couloux A."/>
            <person name="Denny R."/>
            <person name="Deshpande S."/>
            <person name="Dai X."/>
            <person name="Doyle J.J."/>
            <person name="Dudez A.M."/>
            <person name="Farmer A.D."/>
            <person name="Fouteau S."/>
            <person name="Franken C."/>
            <person name="Gibelin C."/>
            <person name="Gish J."/>
            <person name="Goldstein S."/>
            <person name="Gonzalez A.J."/>
            <person name="Green P.J."/>
            <person name="Hallab A."/>
            <person name="Hartog M."/>
            <person name="Hua A."/>
            <person name="Humphray S.J."/>
            <person name="Jeong D.H."/>
            <person name="Jing Y."/>
            <person name="Jocker A."/>
            <person name="Kenton S.M."/>
            <person name="Kim D.J."/>
            <person name="Klee K."/>
            <person name="Lai H."/>
            <person name="Lang C."/>
            <person name="Lin S."/>
            <person name="Macmil S.L."/>
            <person name="Magdelenat G."/>
            <person name="Matthews L."/>
            <person name="McCorrison J."/>
            <person name="Monaghan E.L."/>
            <person name="Mun J.H."/>
            <person name="Najar F.Z."/>
            <person name="Nicholson C."/>
            <person name="Noirot C."/>
            <person name="O'Bleness M."/>
            <person name="Paule C.R."/>
            <person name="Poulain J."/>
            <person name="Prion F."/>
            <person name="Qin B."/>
            <person name="Qu C."/>
            <person name="Retzel E.F."/>
            <person name="Riddle C."/>
            <person name="Sallet E."/>
            <person name="Samain S."/>
            <person name="Samson N."/>
            <person name="Sanders I."/>
            <person name="Saurat O."/>
            <person name="Scarpelli C."/>
            <person name="Schiex T."/>
            <person name="Segurens B."/>
            <person name="Severin A.J."/>
            <person name="Sherrier D.J."/>
            <person name="Shi R."/>
            <person name="Sims S."/>
            <person name="Singer S.R."/>
            <person name="Sinharoy S."/>
            <person name="Sterck L."/>
            <person name="Viollet A."/>
            <person name="Wang B.B."/>
            <person name="Wang K."/>
            <person name="Wang M."/>
            <person name="Wang X."/>
            <person name="Warfsmann J."/>
            <person name="Weissenbach J."/>
            <person name="White D.D."/>
            <person name="White J.D."/>
            <person name="Wiley G.B."/>
            <person name="Wincker P."/>
            <person name="Xing Y."/>
            <person name="Yang L."/>
            <person name="Yao Z."/>
            <person name="Ying F."/>
            <person name="Zhai J."/>
            <person name="Zhou L."/>
            <person name="Zuber A."/>
            <person name="Denarie J."/>
            <person name="Dixon R.A."/>
            <person name="May G.D."/>
            <person name="Schwartz D.C."/>
            <person name="Rogers J."/>
            <person name="Quetier F."/>
            <person name="Town C.D."/>
            <person name="Roe B.A."/>
        </authorList>
    </citation>
    <scope>NUCLEOTIDE SEQUENCE [LARGE SCALE GENOMIC DNA]</scope>
    <source>
        <strain evidence="3">A17</strain>
        <strain evidence="4 5">cv. Jemalong A17</strain>
    </source>
</reference>
<dbReference type="InterPro" id="IPR046796">
    <property type="entry name" value="Transposase_32_dom"/>
</dbReference>
<feature type="domain" description="Putative plant transposon protein" evidence="2">
    <location>
        <begin position="330"/>
        <end position="505"/>
    </location>
</feature>
<dbReference type="AlphaFoldDB" id="A0A072V2M2"/>
<proteinExistence type="predicted"/>
<dbReference type="EnsemblPlants" id="KEH35901">
    <property type="protein sequence ID" value="KEH35901"/>
    <property type="gene ID" value="MTR_3g106115"/>
</dbReference>
<feature type="compositionally biased region" description="Pro residues" evidence="1">
    <location>
        <begin position="739"/>
        <end position="749"/>
    </location>
</feature>
<evidence type="ECO:0000313" key="5">
    <source>
        <dbReference type="Proteomes" id="UP000002051"/>
    </source>
</evidence>
<accession>A0A072V2M2</accession>
<protein>
    <recommendedName>
        <fullName evidence="2">Putative plant transposon protein domain-containing protein</fullName>
    </recommendedName>
</protein>
<dbReference type="HOGENOM" id="CLU_027050_0_0_1"/>
<feature type="region of interest" description="Disordered" evidence="1">
    <location>
        <begin position="101"/>
        <end position="275"/>
    </location>
</feature>
<feature type="compositionally biased region" description="Polar residues" evidence="1">
    <location>
        <begin position="157"/>
        <end position="171"/>
    </location>
</feature>
<organism evidence="3 5">
    <name type="scientific">Medicago truncatula</name>
    <name type="common">Barrel medic</name>
    <name type="synonym">Medicago tribuloides</name>
    <dbReference type="NCBI Taxonomy" id="3880"/>
    <lineage>
        <taxon>Eukaryota</taxon>
        <taxon>Viridiplantae</taxon>
        <taxon>Streptophyta</taxon>
        <taxon>Embryophyta</taxon>
        <taxon>Tracheophyta</taxon>
        <taxon>Spermatophyta</taxon>
        <taxon>Magnoliopsida</taxon>
        <taxon>eudicotyledons</taxon>
        <taxon>Gunneridae</taxon>
        <taxon>Pentapetalae</taxon>
        <taxon>rosids</taxon>
        <taxon>fabids</taxon>
        <taxon>Fabales</taxon>
        <taxon>Fabaceae</taxon>
        <taxon>Papilionoideae</taxon>
        <taxon>50 kb inversion clade</taxon>
        <taxon>NPAAA clade</taxon>
        <taxon>Hologalegina</taxon>
        <taxon>IRL clade</taxon>
        <taxon>Trifolieae</taxon>
        <taxon>Medicago</taxon>
    </lineage>
</organism>
<reference evidence="4" key="3">
    <citation type="submission" date="2015-04" db="UniProtKB">
        <authorList>
            <consortium name="EnsemblPlants"/>
        </authorList>
    </citation>
    <scope>IDENTIFICATION</scope>
    <source>
        <strain evidence="4">cv. Jemalong A17</strain>
    </source>
</reference>
<keyword evidence="5" id="KW-1185">Reference proteome</keyword>
<feature type="compositionally biased region" description="Polar residues" evidence="1">
    <location>
        <begin position="42"/>
        <end position="58"/>
    </location>
</feature>
<feature type="compositionally biased region" description="Basic and acidic residues" evidence="1">
    <location>
        <begin position="217"/>
        <end position="234"/>
    </location>
</feature>
<evidence type="ECO:0000313" key="3">
    <source>
        <dbReference type="EMBL" id="KEH35901.1"/>
    </source>
</evidence>
<dbReference type="Proteomes" id="UP000002051">
    <property type="component" value="Chromosome 3"/>
</dbReference>
<feature type="region of interest" description="Disordered" evidence="1">
    <location>
        <begin position="1"/>
        <end position="84"/>
    </location>
</feature>
<reference evidence="3 5" key="2">
    <citation type="journal article" date="2014" name="BMC Genomics">
        <title>An improved genome release (version Mt4.0) for the model legume Medicago truncatula.</title>
        <authorList>
            <person name="Tang H."/>
            <person name="Krishnakumar V."/>
            <person name="Bidwell S."/>
            <person name="Rosen B."/>
            <person name="Chan A."/>
            <person name="Zhou S."/>
            <person name="Gentzbittel L."/>
            <person name="Childs K.L."/>
            <person name="Yandell M."/>
            <person name="Gundlach H."/>
            <person name="Mayer K.F."/>
            <person name="Schwartz D.C."/>
            <person name="Town C.D."/>
        </authorList>
    </citation>
    <scope>GENOME REANNOTATION</scope>
    <source>
        <strain evidence="3">A17</strain>
        <strain evidence="4 5">cv. Jemalong A17</strain>
    </source>
</reference>
<gene>
    <name evidence="3" type="ordered locus">MTR_3g106115</name>
</gene>
<evidence type="ECO:0000313" key="4">
    <source>
        <dbReference type="EnsemblPlants" id="KEH35901"/>
    </source>
</evidence>
<name>A0A072V2M2_MEDTR</name>
<evidence type="ECO:0000256" key="1">
    <source>
        <dbReference type="SAM" id="MobiDB-lite"/>
    </source>
</evidence>
<evidence type="ECO:0000259" key="2">
    <source>
        <dbReference type="Pfam" id="PF20167"/>
    </source>
</evidence>
<feature type="compositionally biased region" description="Polar residues" evidence="1">
    <location>
        <begin position="179"/>
        <end position="197"/>
    </location>
</feature>